<reference evidence="2 3" key="1">
    <citation type="submission" date="2023-12" db="EMBL/GenBank/DDBJ databases">
        <title>Baltic Sea Cyanobacteria.</title>
        <authorList>
            <person name="Delbaje E."/>
            <person name="Fewer D.P."/>
            <person name="Shishido T.K."/>
        </authorList>
    </citation>
    <scope>NUCLEOTIDE SEQUENCE [LARGE SCALE GENOMIC DNA]</scope>
    <source>
        <strain evidence="2 3">CCNP 1315</strain>
    </source>
</reference>
<dbReference type="Pfam" id="PF02470">
    <property type="entry name" value="MlaD"/>
    <property type="match status" value="1"/>
</dbReference>
<protein>
    <submittedName>
        <fullName evidence="2">MlaD family protein</fullName>
    </submittedName>
</protein>
<evidence type="ECO:0000259" key="1">
    <source>
        <dbReference type="Pfam" id="PF02470"/>
    </source>
</evidence>
<keyword evidence="3" id="KW-1185">Reference proteome</keyword>
<evidence type="ECO:0000313" key="2">
    <source>
        <dbReference type="EMBL" id="MEA5517493.1"/>
    </source>
</evidence>
<dbReference type="Proteomes" id="UP001301728">
    <property type="component" value="Unassembled WGS sequence"/>
</dbReference>
<feature type="domain" description="Mce/MlaD" evidence="1">
    <location>
        <begin position="38"/>
        <end position="113"/>
    </location>
</feature>
<dbReference type="PANTHER" id="PTHR34675:SF1">
    <property type="entry name" value="PROTEIN TRIGALACTOSYLDIACYLGLYCEROL 2, CHLOROPLASTIC"/>
    <property type="match status" value="1"/>
</dbReference>
<evidence type="ECO:0000313" key="3">
    <source>
        <dbReference type="Proteomes" id="UP001301728"/>
    </source>
</evidence>
<proteinExistence type="predicted"/>
<dbReference type="RefSeq" id="WP_323220279.1">
    <property type="nucleotide sequence ID" value="NZ_JAYGHT010000001.1"/>
</dbReference>
<name>A0ABU5TRF1_9CYAN</name>
<sequence>MRSRAIREGSVGLLTLLGLSLFGMVAFWVQGLRLDNTGYQIRVEFPEASGMQPGTPVRYRGVKVGRVLDIKPTSNQVEVRLEITSSTLVIPRDVMIRSSQSGLLSENFVDIIPNQALSEEMKDENPLSSDCPETIICNDVLLSGESGVSLERLIASMVEFSELYTSPELFKNLNQAAQRTALAADEVSKLSTKMTELVEVARTELGSVSNSVDEGIGSFSTELNSISATLQDSTNQVTRATIESANSVQRAANEVSTISNEVQILIASNRSTLANTLKNIEQITGELSVTAASISPLLNQIEQGSLLSNLEVLSSNAAEASENLLDLSKAVNDPETLILLQQTLDSARTTLQNVEKITSDVDDLIGDPKVRQNLREIINGLGNILAYSDQLEQQTKLAKTLAPLSEVLEDTEAIALERDLSKLEEKPFPDKPKIVRQTQ</sequence>
<comment type="caution">
    <text evidence="2">The sequence shown here is derived from an EMBL/GenBank/DDBJ whole genome shotgun (WGS) entry which is preliminary data.</text>
</comment>
<dbReference type="InterPro" id="IPR003399">
    <property type="entry name" value="Mce/MlaD"/>
</dbReference>
<dbReference type="PANTHER" id="PTHR34675">
    <property type="entry name" value="PROTEIN TRIGALACTOSYLDIACYLGLYCEROL 2, CHLOROPLASTIC"/>
    <property type="match status" value="1"/>
</dbReference>
<dbReference type="EMBL" id="JAYGHT010000001">
    <property type="protein sequence ID" value="MEA5517493.1"/>
    <property type="molecule type" value="Genomic_DNA"/>
</dbReference>
<accession>A0ABU5TRF1</accession>
<organism evidence="2 3">
    <name type="scientific">Limnoraphis robusta CCNP1315</name>
    <dbReference type="NCBI Taxonomy" id="3110306"/>
    <lineage>
        <taxon>Bacteria</taxon>
        <taxon>Bacillati</taxon>
        <taxon>Cyanobacteriota</taxon>
        <taxon>Cyanophyceae</taxon>
        <taxon>Oscillatoriophycideae</taxon>
        <taxon>Oscillatoriales</taxon>
        <taxon>Sirenicapillariaceae</taxon>
        <taxon>Limnoraphis</taxon>
    </lineage>
</organism>
<gene>
    <name evidence="2" type="ORF">VB854_00880</name>
</gene>
<dbReference type="InterPro" id="IPR039342">
    <property type="entry name" value="TGD2-like"/>
</dbReference>